<organism evidence="6 7">
    <name type="scientific">Cladosporium halotolerans</name>
    <dbReference type="NCBI Taxonomy" id="1052096"/>
    <lineage>
        <taxon>Eukaryota</taxon>
        <taxon>Fungi</taxon>
        <taxon>Dikarya</taxon>
        <taxon>Ascomycota</taxon>
        <taxon>Pezizomycotina</taxon>
        <taxon>Dothideomycetes</taxon>
        <taxon>Dothideomycetidae</taxon>
        <taxon>Cladosporiales</taxon>
        <taxon>Cladosporiaceae</taxon>
        <taxon>Cladosporium</taxon>
    </lineage>
</organism>
<dbReference type="GO" id="GO:0005634">
    <property type="term" value="C:nucleus"/>
    <property type="evidence" value="ECO:0007669"/>
    <property type="project" value="UniProtKB-UniRule"/>
</dbReference>
<gene>
    <name evidence="6" type="ORF">WHR41_02885</name>
</gene>
<feature type="domain" description="HMG box" evidence="5">
    <location>
        <begin position="123"/>
        <end position="189"/>
    </location>
</feature>
<dbReference type="InterPro" id="IPR036910">
    <property type="entry name" value="HMG_box_dom_sf"/>
</dbReference>
<feature type="region of interest" description="Disordered" evidence="4">
    <location>
        <begin position="353"/>
        <end position="441"/>
    </location>
</feature>
<feature type="region of interest" description="Disordered" evidence="4">
    <location>
        <begin position="453"/>
        <end position="475"/>
    </location>
</feature>
<evidence type="ECO:0000256" key="2">
    <source>
        <dbReference type="ARBA" id="ARBA00023242"/>
    </source>
</evidence>
<dbReference type="SUPFAM" id="SSF47095">
    <property type="entry name" value="HMG-box"/>
    <property type="match status" value="1"/>
</dbReference>
<protein>
    <recommendedName>
        <fullName evidence="5">HMG box domain-containing protein</fullName>
    </recommendedName>
</protein>
<dbReference type="GeneID" id="96004329"/>
<dbReference type="InterPro" id="IPR013761">
    <property type="entry name" value="SAM/pointed_sf"/>
</dbReference>
<proteinExistence type="predicted"/>
<evidence type="ECO:0000256" key="1">
    <source>
        <dbReference type="ARBA" id="ARBA00023125"/>
    </source>
</evidence>
<feature type="region of interest" description="Disordered" evidence="4">
    <location>
        <begin position="64"/>
        <end position="129"/>
    </location>
</feature>
<feature type="DNA-binding region" description="HMG box" evidence="3">
    <location>
        <begin position="123"/>
        <end position="189"/>
    </location>
</feature>
<feature type="compositionally biased region" description="Basic and acidic residues" evidence="4">
    <location>
        <begin position="460"/>
        <end position="475"/>
    </location>
</feature>
<evidence type="ECO:0000313" key="7">
    <source>
        <dbReference type="Proteomes" id="UP000803884"/>
    </source>
</evidence>
<dbReference type="Pfam" id="PF00536">
    <property type="entry name" value="SAM_1"/>
    <property type="match status" value="1"/>
</dbReference>
<evidence type="ECO:0000256" key="4">
    <source>
        <dbReference type="SAM" id="MobiDB-lite"/>
    </source>
</evidence>
<accession>A0AB34KTE3</accession>
<dbReference type="RefSeq" id="XP_069231458.1">
    <property type="nucleotide sequence ID" value="XM_069371491.1"/>
</dbReference>
<dbReference type="SMART" id="SM00398">
    <property type="entry name" value="HMG"/>
    <property type="match status" value="1"/>
</dbReference>
<feature type="compositionally biased region" description="Low complexity" evidence="4">
    <location>
        <begin position="381"/>
        <end position="393"/>
    </location>
</feature>
<comment type="caution">
    <text evidence="6">The sequence shown here is derived from an EMBL/GenBank/DDBJ whole genome shotgun (WGS) entry which is preliminary data.</text>
</comment>
<dbReference type="GO" id="GO:0003677">
    <property type="term" value="F:DNA binding"/>
    <property type="evidence" value="ECO:0007669"/>
    <property type="project" value="UniProtKB-UniRule"/>
</dbReference>
<dbReference type="SMART" id="SM00454">
    <property type="entry name" value="SAM"/>
    <property type="match status" value="1"/>
</dbReference>
<dbReference type="InterPro" id="IPR009071">
    <property type="entry name" value="HMG_box_dom"/>
</dbReference>
<name>A0AB34KTE3_9PEZI</name>
<feature type="region of interest" description="Disordered" evidence="4">
    <location>
        <begin position="205"/>
        <end position="334"/>
    </location>
</feature>
<dbReference type="GO" id="GO:0010468">
    <property type="term" value="P:regulation of gene expression"/>
    <property type="evidence" value="ECO:0007669"/>
    <property type="project" value="TreeGrafter"/>
</dbReference>
<feature type="compositionally biased region" description="Polar residues" evidence="4">
    <location>
        <begin position="353"/>
        <end position="369"/>
    </location>
</feature>
<reference evidence="6 7" key="1">
    <citation type="journal article" date="2020" name="Microbiol. Resour. Announc.">
        <title>Draft Genome Sequence of a Cladosporium Species Isolated from the Mesophotic Ascidian Didemnum maculosum.</title>
        <authorList>
            <person name="Gioti A."/>
            <person name="Siaperas R."/>
            <person name="Nikolaivits E."/>
            <person name="Le Goff G."/>
            <person name="Ouazzani J."/>
            <person name="Kotoulas G."/>
            <person name="Topakas E."/>
        </authorList>
    </citation>
    <scope>NUCLEOTIDE SEQUENCE [LARGE SCALE GENOMIC DNA]</scope>
    <source>
        <strain evidence="6 7">TM138-S3</strain>
    </source>
</reference>
<sequence length="475" mass="52048">MASSEFREALDRLGLAQYHDGLVQEAFDSWEVLADITEEDLDALGVKLGHRRILQRAIADYRQNEPQSMPAIDQSSAPKHKTTKSNGSVGIPDHQTEASGPPRVQTGGKRKYRRHPKPDDNAPDRPPSAYVLFSNQVRESLKGQEYSFTEIAKTVGEKWQVLPPDEKAGFESRSQAMKDHYYTQLAEYKKTQDYADYQRYLVDFKAKHEPRTGKRVKEDSPASPGRRDSGDRFMSSPDTRDSSNNGSEYSRGEKRRSGFGSPRMLGRGDWRPAMPQESSTESSSSRLAMEPHHSPLPAKPTFASVNGSQPHNTSHLNSHRHMSQSATPMGDHPMAVSTSIAYGFHPMLTTNGSDSPVPSLASRRSTLASEHSLPSLRHSESLSSGNSAGSPLNTSNGSLPPFNRALPSRELPPPFLTKTSSGTPSLPPIKAPGSPGIYSPQVSGLATLLRAGEHLASNGSRDDARPEIYDPESRA</sequence>
<feature type="compositionally biased region" description="Basic and acidic residues" evidence="4">
    <location>
        <begin position="205"/>
        <end position="231"/>
    </location>
</feature>
<dbReference type="Gene3D" id="1.10.30.10">
    <property type="entry name" value="High mobility group box domain"/>
    <property type="match status" value="1"/>
</dbReference>
<dbReference type="PROSITE" id="PS50118">
    <property type="entry name" value="HMG_BOX_2"/>
    <property type="match status" value="1"/>
</dbReference>
<dbReference type="EMBL" id="JAAQHG020000007">
    <property type="protein sequence ID" value="KAL1588353.1"/>
    <property type="molecule type" value="Genomic_DNA"/>
</dbReference>
<dbReference type="Proteomes" id="UP000803884">
    <property type="component" value="Unassembled WGS sequence"/>
</dbReference>
<dbReference type="PANTHER" id="PTHR46040:SF3">
    <property type="entry name" value="HIGH MOBILITY GROUP PROTEIN 2"/>
    <property type="match status" value="1"/>
</dbReference>
<evidence type="ECO:0000259" key="5">
    <source>
        <dbReference type="PROSITE" id="PS50118"/>
    </source>
</evidence>
<dbReference type="InterPro" id="IPR051965">
    <property type="entry name" value="ChromReg_NeuronalGeneExpr"/>
</dbReference>
<keyword evidence="2 3" id="KW-0539">Nucleus</keyword>
<dbReference type="Pfam" id="PF00505">
    <property type="entry name" value="HMG_box"/>
    <property type="match status" value="1"/>
</dbReference>
<dbReference type="InterPro" id="IPR001660">
    <property type="entry name" value="SAM"/>
</dbReference>
<dbReference type="Gene3D" id="1.10.150.50">
    <property type="entry name" value="Transcription Factor, Ets-1"/>
    <property type="match status" value="1"/>
</dbReference>
<dbReference type="AlphaFoldDB" id="A0AB34KTE3"/>
<feature type="compositionally biased region" description="Polar residues" evidence="4">
    <location>
        <begin position="303"/>
        <end position="316"/>
    </location>
</feature>
<dbReference type="PANTHER" id="PTHR46040">
    <property type="entry name" value="HIGH MOBILITY GROUP PROTEIN 2"/>
    <property type="match status" value="1"/>
</dbReference>
<evidence type="ECO:0000313" key="6">
    <source>
        <dbReference type="EMBL" id="KAL1588353.1"/>
    </source>
</evidence>
<keyword evidence="1 3" id="KW-0238">DNA-binding</keyword>
<keyword evidence="7" id="KW-1185">Reference proteome</keyword>
<evidence type="ECO:0000256" key="3">
    <source>
        <dbReference type="PROSITE-ProRule" id="PRU00267"/>
    </source>
</evidence>
<dbReference type="SUPFAM" id="SSF47769">
    <property type="entry name" value="SAM/Pointed domain"/>
    <property type="match status" value="1"/>
</dbReference>